<dbReference type="EMBL" id="VSSQ01019793">
    <property type="protein sequence ID" value="MPM64145.1"/>
    <property type="molecule type" value="Genomic_DNA"/>
</dbReference>
<dbReference type="InterPro" id="IPR004785">
    <property type="entry name" value="RpiB"/>
</dbReference>
<comment type="caution">
    <text evidence="3">The sequence shown here is derived from an EMBL/GenBank/DDBJ whole genome shotgun (WGS) entry which is preliminary data.</text>
</comment>
<dbReference type="GO" id="GO:0004751">
    <property type="term" value="F:ribose-5-phosphate isomerase activity"/>
    <property type="evidence" value="ECO:0007669"/>
    <property type="project" value="UniProtKB-EC"/>
</dbReference>
<dbReference type="PIRSF" id="PIRSF005384">
    <property type="entry name" value="RpiB_LacA_B"/>
    <property type="match status" value="1"/>
</dbReference>
<keyword evidence="2 3" id="KW-0413">Isomerase</keyword>
<dbReference type="NCBIfam" id="NF004051">
    <property type="entry name" value="PRK05571.1"/>
    <property type="match status" value="1"/>
</dbReference>
<dbReference type="PANTHER" id="PTHR43732">
    <property type="entry name" value="RIBOSE 5-PHOSPHATE ISOMERASE-RELATED"/>
    <property type="match status" value="1"/>
</dbReference>
<dbReference type="NCBIfam" id="TIGR01120">
    <property type="entry name" value="rpiB"/>
    <property type="match status" value="1"/>
</dbReference>
<name>A0A645BFB4_9ZZZZ</name>
<dbReference type="PANTHER" id="PTHR43732:SF1">
    <property type="entry name" value="RIBOSE 5-PHOSPHATE ISOMERASE"/>
    <property type="match status" value="1"/>
</dbReference>
<gene>
    <name evidence="3" type="primary">rpiB_21</name>
    <name evidence="3" type="ORF">SDC9_111031</name>
</gene>
<proteinExistence type="inferred from homology"/>
<dbReference type="AlphaFoldDB" id="A0A645BFB4"/>
<sequence>MIAIACDHAGYNLKLTMTRLLSDRRIEFTDMGCHSLDPVDYPVYAEKVARAVADGTCELGILCCGSGVGMSMAANKVHGIRAVCCSESYSARMSREHNDANVLCIGERVVGPGVAADILDAFLNGKFIGERQIPRVAMIMALEKNEGK</sequence>
<evidence type="ECO:0000313" key="3">
    <source>
        <dbReference type="EMBL" id="MPM64145.1"/>
    </source>
</evidence>
<protein>
    <submittedName>
        <fullName evidence="3">Ribose-5-phosphate isomerase B</fullName>
        <ecNumber evidence="3">5.3.1.6</ecNumber>
    </submittedName>
</protein>
<dbReference type="InterPro" id="IPR036569">
    <property type="entry name" value="RpiB_LacA_LacB_sf"/>
</dbReference>
<dbReference type="EC" id="5.3.1.6" evidence="3"/>
<dbReference type="Pfam" id="PF02502">
    <property type="entry name" value="LacAB_rpiB"/>
    <property type="match status" value="1"/>
</dbReference>
<reference evidence="3" key="1">
    <citation type="submission" date="2019-08" db="EMBL/GenBank/DDBJ databases">
        <authorList>
            <person name="Kucharzyk K."/>
            <person name="Murdoch R.W."/>
            <person name="Higgins S."/>
            <person name="Loffler F."/>
        </authorList>
    </citation>
    <scope>NUCLEOTIDE SEQUENCE</scope>
</reference>
<dbReference type="SUPFAM" id="SSF89623">
    <property type="entry name" value="Ribose/Galactose isomerase RpiB/AlsB"/>
    <property type="match status" value="1"/>
</dbReference>
<evidence type="ECO:0000256" key="2">
    <source>
        <dbReference type="ARBA" id="ARBA00023235"/>
    </source>
</evidence>
<dbReference type="NCBIfam" id="TIGR00689">
    <property type="entry name" value="rpiB_lacA_lacB"/>
    <property type="match status" value="1"/>
</dbReference>
<dbReference type="InterPro" id="IPR003500">
    <property type="entry name" value="RpiB_LacA_LacB"/>
</dbReference>
<dbReference type="GO" id="GO:0005975">
    <property type="term" value="P:carbohydrate metabolic process"/>
    <property type="evidence" value="ECO:0007669"/>
    <property type="project" value="InterPro"/>
</dbReference>
<evidence type="ECO:0000256" key="1">
    <source>
        <dbReference type="ARBA" id="ARBA00008754"/>
    </source>
</evidence>
<organism evidence="3">
    <name type="scientific">bioreactor metagenome</name>
    <dbReference type="NCBI Taxonomy" id="1076179"/>
    <lineage>
        <taxon>unclassified sequences</taxon>
        <taxon>metagenomes</taxon>
        <taxon>ecological metagenomes</taxon>
    </lineage>
</organism>
<accession>A0A645BFB4</accession>
<dbReference type="Gene3D" id="3.40.1400.10">
    <property type="entry name" value="Sugar-phosphate isomerase, RpiB/LacA/LacB"/>
    <property type="match status" value="1"/>
</dbReference>
<dbReference type="InterPro" id="IPR051812">
    <property type="entry name" value="SPI_LacAB/RpiB"/>
</dbReference>
<comment type="similarity">
    <text evidence="1">Belongs to the LacAB/RpiB family.</text>
</comment>